<evidence type="ECO:0000313" key="2">
    <source>
        <dbReference type="EMBL" id="AVI50859.1"/>
    </source>
</evidence>
<dbReference type="AlphaFoldDB" id="A0A2S0HW20"/>
<proteinExistence type="predicted"/>
<dbReference type="KEGG" id="aue:C5O00_06600"/>
<gene>
    <name evidence="2" type="ORF">C5O00_06600</name>
</gene>
<dbReference type="OrthoDB" id="1139350at2"/>
<dbReference type="Proteomes" id="UP000238442">
    <property type="component" value="Chromosome"/>
</dbReference>
<dbReference type="EMBL" id="CP027062">
    <property type="protein sequence ID" value="AVI50859.1"/>
    <property type="molecule type" value="Genomic_DNA"/>
</dbReference>
<protein>
    <submittedName>
        <fullName evidence="2">Uncharacterized protein</fullName>
    </submittedName>
</protein>
<sequence length="112" mass="12987">MTETTHTLHTAKLNNNCPECYDKNGLELTFTQIEKENRFYSKASKEIDSVMHCKKCDTTIYPVSWTEDLERIFEYNRKLANPKPSGLQLKPLAYIIILIDAILIAALIYFLK</sequence>
<name>A0A2S0HW20_9FLAO</name>
<evidence type="ECO:0000256" key="1">
    <source>
        <dbReference type="SAM" id="Phobius"/>
    </source>
</evidence>
<feature type="transmembrane region" description="Helical" evidence="1">
    <location>
        <begin position="92"/>
        <end position="111"/>
    </location>
</feature>
<dbReference type="RefSeq" id="WP_105216003.1">
    <property type="nucleotide sequence ID" value="NZ_CP027062.1"/>
</dbReference>
<keyword evidence="3" id="KW-1185">Reference proteome</keyword>
<reference evidence="2 3" key="1">
    <citation type="submission" date="2018-02" db="EMBL/GenBank/DDBJ databases">
        <title>Genomic analysis of the strain RR4-38 isolated from a seawater recirculating aquaculture system.</title>
        <authorList>
            <person name="Kim Y.-S."/>
            <person name="Jang Y.H."/>
            <person name="Kim K.-H."/>
        </authorList>
    </citation>
    <scope>NUCLEOTIDE SEQUENCE [LARGE SCALE GENOMIC DNA]</scope>
    <source>
        <strain evidence="2 3">RR4-38</strain>
    </source>
</reference>
<accession>A0A2S0HW20</accession>
<organism evidence="2 3">
    <name type="scientific">Pukyongia salina</name>
    <dbReference type="NCBI Taxonomy" id="2094025"/>
    <lineage>
        <taxon>Bacteria</taxon>
        <taxon>Pseudomonadati</taxon>
        <taxon>Bacteroidota</taxon>
        <taxon>Flavobacteriia</taxon>
        <taxon>Flavobacteriales</taxon>
        <taxon>Flavobacteriaceae</taxon>
        <taxon>Pukyongia</taxon>
    </lineage>
</organism>
<keyword evidence="1" id="KW-0472">Membrane</keyword>
<keyword evidence="1" id="KW-1133">Transmembrane helix</keyword>
<keyword evidence="1" id="KW-0812">Transmembrane</keyword>
<evidence type="ECO:0000313" key="3">
    <source>
        <dbReference type="Proteomes" id="UP000238442"/>
    </source>
</evidence>